<dbReference type="InterPro" id="IPR009875">
    <property type="entry name" value="PilZ_domain"/>
</dbReference>
<protein>
    <submittedName>
        <fullName evidence="2">PilZ domain-containing protein</fullName>
    </submittedName>
</protein>
<dbReference type="OrthoDB" id="5614351at2"/>
<proteinExistence type="predicted"/>
<sequence>MTDREEHRQIDQALRCLNQKIKLLETAMTQVSKGLSPYNDDEFLVLYDELIQPIRLAVIAGNERTSSIIRNFDEKVLHFFAVVDRVVQNSGYDEIYSEEFVRDFDIDDDMISLRRIYGSNHSKLARLFISLYEYLDEIIRVFNDVINGRTIIEQPDVWAMRDVNISAGGIGFTTPYKLHEGMILDLFFKLDNALDYKNQVKQMHIKAKVMRMQATPKHFYVGTMFLGVKSKEIDLLNAYVFHQEVSQAQDFIQNLSSPTPSKK</sequence>
<dbReference type="Gene3D" id="2.40.10.220">
    <property type="entry name" value="predicted glycosyltransferase like domains"/>
    <property type="match status" value="1"/>
</dbReference>
<reference evidence="2 3" key="1">
    <citation type="submission" date="2019-05" db="EMBL/GenBank/DDBJ databases">
        <title>Thiomicrorhabdus sediminis sp. nov, a novel sulfur-oxidizing bacterium isolated from coastal sediment.</title>
        <authorList>
            <person name="Liu X."/>
        </authorList>
    </citation>
    <scope>NUCLEOTIDE SEQUENCE [LARGE SCALE GENOMIC DNA]</scope>
    <source>
        <strain evidence="2 3">G1</strain>
    </source>
</reference>
<evidence type="ECO:0000313" key="3">
    <source>
        <dbReference type="Proteomes" id="UP000304864"/>
    </source>
</evidence>
<evidence type="ECO:0000259" key="1">
    <source>
        <dbReference type="Pfam" id="PF07238"/>
    </source>
</evidence>
<dbReference type="SUPFAM" id="SSF141371">
    <property type="entry name" value="PilZ domain-like"/>
    <property type="match status" value="1"/>
</dbReference>
<dbReference type="AlphaFoldDB" id="A0A4P9K682"/>
<dbReference type="Pfam" id="PF07238">
    <property type="entry name" value="PilZ"/>
    <property type="match status" value="1"/>
</dbReference>
<dbReference type="EMBL" id="CP040602">
    <property type="protein sequence ID" value="QCU90542.1"/>
    <property type="molecule type" value="Genomic_DNA"/>
</dbReference>
<organism evidence="2 3">
    <name type="scientific">Thiomicrorhabdus sediminis</name>
    <dbReference type="NCBI Taxonomy" id="2580412"/>
    <lineage>
        <taxon>Bacteria</taxon>
        <taxon>Pseudomonadati</taxon>
        <taxon>Pseudomonadota</taxon>
        <taxon>Gammaproteobacteria</taxon>
        <taxon>Thiotrichales</taxon>
        <taxon>Piscirickettsiaceae</taxon>
        <taxon>Thiomicrorhabdus</taxon>
    </lineage>
</organism>
<dbReference type="GO" id="GO:0035438">
    <property type="term" value="F:cyclic-di-GMP binding"/>
    <property type="evidence" value="ECO:0007669"/>
    <property type="project" value="InterPro"/>
</dbReference>
<accession>A0A4P9K682</accession>
<dbReference type="KEGG" id="thig:FE785_07800"/>
<gene>
    <name evidence="2" type="ORF">FE785_07800</name>
</gene>
<evidence type="ECO:0000313" key="2">
    <source>
        <dbReference type="EMBL" id="QCU90542.1"/>
    </source>
</evidence>
<keyword evidence="3" id="KW-1185">Reference proteome</keyword>
<dbReference type="Proteomes" id="UP000304864">
    <property type="component" value="Chromosome"/>
</dbReference>
<feature type="domain" description="PilZ" evidence="1">
    <location>
        <begin position="158"/>
        <end position="241"/>
    </location>
</feature>
<dbReference type="RefSeq" id="WP_138565216.1">
    <property type="nucleotide sequence ID" value="NZ_CP040602.1"/>
</dbReference>
<name>A0A4P9K682_9GAMM</name>